<organism evidence="1 2">
    <name type="scientific">Nonomuraea rosea</name>
    <dbReference type="NCBI Taxonomy" id="638574"/>
    <lineage>
        <taxon>Bacteria</taxon>
        <taxon>Bacillati</taxon>
        <taxon>Actinomycetota</taxon>
        <taxon>Actinomycetes</taxon>
        <taxon>Streptosporangiales</taxon>
        <taxon>Streptosporangiaceae</taxon>
        <taxon>Nonomuraea</taxon>
    </lineage>
</organism>
<accession>A0ABP6YPA6</accession>
<dbReference type="EMBL" id="BAABDQ010000023">
    <property type="protein sequence ID" value="GAA3586842.1"/>
    <property type="molecule type" value="Genomic_DNA"/>
</dbReference>
<keyword evidence="2" id="KW-1185">Reference proteome</keyword>
<evidence type="ECO:0000313" key="1">
    <source>
        <dbReference type="EMBL" id="GAA3586842.1"/>
    </source>
</evidence>
<evidence type="ECO:0000313" key="2">
    <source>
        <dbReference type="Proteomes" id="UP001500630"/>
    </source>
</evidence>
<comment type="caution">
    <text evidence="1">The sequence shown here is derived from an EMBL/GenBank/DDBJ whole genome shotgun (WGS) entry which is preliminary data.</text>
</comment>
<name>A0ABP6YPA6_9ACTN</name>
<protein>
    <submittedName>
        <fullName evidence="1">Uncharacterized protein</fullName>
    </submittedName>
</protein>
<proteinExistence type="predicted"/>
<sequence length="92" mass="10061">MPVIDGRENGGITTGLGGKLGIYDVLDRAWSRSHVWVSVMRAPLGVWRHSLELLSTARSLSRMVLYGPTLTVAQVSGPADRMAGRRFRALVL</sequence>
<dbReference type="Proteomes" id="UP001500630">
    <property type="component" value="Unassembled WGS sequence"/>
</dbReference>
<reference evidence="2" key="1">
    <citation type="journal article" date="2019" name="Int. J. Syst. Evol. Microbiol.">
        <title>The Global Catalogue of Microorganisms (GCM) 10K type strain sequencing project: providing services to taxonomists for standard genome sequencing and annotation.</title>
        <authorList>
            <consortium name="The Broad Institute Genomics Platform"/>
            <consortium name="The Broad Institute Genome Sequencing Center for Infectious Disease"/>
            <person name="Wu L."/>
            <person name="Ma J."/>
        </authorList>
    </citation>
    <scope>NUCLEOTIDE SEQUENCE [LARGE SCALE GENOMIC DNA]</scope>
    <source>
        <strain evidence="2">JCM 17326</strain>
    </source>
</reference>
<gene>
    <name evidence="1" type="ORF">GCM10022419_081350</name>
</gene>